<organism evidence="1 2">
    <name type="scientific">Parelaphostrongylus tenuis</name>
    <name type="common">Meningeal worm</name>
    <dbReference type="NCBI Taxonomy" id="148309"/>
    <lineage>
        <taxon>Eukaryota</taxon>
        <taxon>Metazoa</taxon>
        <taxon>Ecdysozoa</taxon>
        <taxon>Nematoda</taxon>
        <taxon>Chromadorea</taxon>
        <taxon>Rhabditida</taxon>
        <taxon>Rhabditina</taxon>
        <taxon>Rhabditomorpha</taxon>
        <taxon>Strongyloidea</taxon>
        <taxon>Metastrongylidae</taxon>
        <taxon>Parelaphostrongylus</taxon>
    </lineage>
</organism>
<name>A0AAD5WE47_PARTN</name>
<comment type="caution">
    <text evidence="1">The sequence shown here is derived from an EMBL/GenBank/DDBJ whole genome shotgun (WGS) entry which is preliminary data.</text>
</comment>
<dbReference type="Proteomes" id="UP001196413">
    <property type="component" value="Unassembled WGS sequence"/>
</dbReference>
<evidence type="ECO:0000313" key="2">
    <source>
        <dbReference type="Proteomes" id="UP001196413"/>
    </source>
</evidence>
<dbReference type="EMBL" id="JAHQIW010005650">
    <property type="protein sequence ID" value="KAJ1366713.1"/>
    <property type="molecule type" value="Genomic_DNA"/>
</dbReference>
<evidence type="ECO:0000313" key="1">
    <source>
        <dbReference type="EMBL" id="KAJ1366713.1"/>
    </source>
</evidence>
<sequence>MKTVRWRQDQRRLFTSENDSLHSNKSVQIGALNTNIGRSFDLVIGPSMAGRQHEKIRSISGVDKRAISDRRDVGRAVAPFAGDYRAQSPSVLPAPSPVDIAVEAILAKESLV</sequence>
<reference evidence="1" key="1">
    <citation type="submission" date="2021-06" db="EMBL/GenBank/DDBJ databases">
        <title>Parelaphostrongylus tenuis whole genome reference sequence.</title>
        <authorList>
            <person name="Garwood T.J."/>
            <person name="Larsen P.A."/>
            <person name="Fountain-Jones N.M."/>
            <person name="Garbe J.R."/>
            <person name="Macchietto M.G."/>
            <person name="Kania S.A."/>
            <person name="Gerhold R.W."/>
            <person name="Richards J.E."/>
            <person name="Wolf T.M."/>
        </authorList>
    </citation>
    <scope>NUCLEOTIDE SEQUENCE</scope>
    <source>
        <strain evidence="1">MNPRO001-30</strain>
        <tissue evidence="1">Meninges</tissue>
    </source>
</reference>
<gene>
    <name evidence="1" type="ORF">KIN20_027464</name>
</gene>
<dbReference type="AlphaFoldDB" id="A0AAD5WE47"/>
<proteinExistence type="predicted"/>
<accession>A0AAD5WE47</accession>
<keyword evidence="2" id="KW-1185">Reference proteome</keyword>
<protein>
    <submittedName>
        <fullName evidence="1">Uncharacterized protein</fullName>
    </submittedName>
</protein>